<accession>A0A2U2PJG4</accession>
<dbReference type="OrthoDB" id="701123at2"/>
<keyword evidence="3" id="KW-1185">Reference proteome</keyword>
<keyword evidence="1" id="KW-0472">Membrane</keyword>
<reference evidence="2 3" key="1">
    <citation type="submission" date="2018-04" db="EMBL/GenBank/DDBJ databases">
        <title>Pedobacter chongqingensis sp. nov., isolated from a rottenly hemp rope.</title>
        <authorList>
            <person name="Cai Y."/>
        </authorList>
    </citation>
    <scope>NUCLEOTIDE SEQUENCE [LARGE SCALE GENOMIC DNA]</scope>
    <source>
        <strain evidence="2 3">FJ4-8</strain>
    </source>
</reference>
<dbReference type="Proteomes" id="UP000245647">
    <property type="component" value="Unassembled WGS sequence"/>
</dbReference>
<name>A0A2U2PJG4_9SPHI</name>
<comment type="caution">
    <text evidence="2">The sequence shown here is derived from an EMBL/GenBank/DDBJ whole genome shotgun (WGS) entry which is preliminary data.</text>
</comment>
<feature type="transmembrane region" description="Helical" evidence="1">
    <location>
        <begin position="92"/>
        <end position="111"/>
    </location>
</feature>
<dbReference type="RefSeq" id="WP_109414888.1">
    <property type="nucleotide sequence ID" value="NZ_QEAS01000004.1"/>
</dbReference>
<gene>
    <name evidence="2" type="ORF">DDR33_06075</name>
</gene>
<evidence type="ECO:0000313" key="2">
    <source>
        <dbReference type="EMBL" id="PWG81404.1"/>
    </source>
</evidence>
<dbReference type="AlphaFoldDB" id="A0A2U2PJG4"/>
<proteinExistence type="predicted"/>
<organism evidence="2 3">
    <name type="scientific">Pararcticibacter amylolyticus</name>
    <dbReference type="NCBI Taxonomy" id="2173175"/>
    <lineage>
        <taxon>Bacteria</taxon>
        <taxon>Pseudomonadati</taxon>
        <taxon>Bacteroidota</taxon>
        <taxon>Sphingobacteriia</taxon>
        <taxon>Sphingobacteriales</taxon>
        <taxon>Sphingobacteriaceae</taxon>
        <taxon>Pararcticibacter</taxon>
    </lineage>
</organism>
<dbReference type="EMBL" id="QEAS01000004">
    <property type="protein sequence ID" value="PWG81404.1"/>
    <property type="molecule type" value="Genomic_DNA"/>
</dbReference>
<evidence type="ECO:0000313" key="3">
    <source>
        <dbReference type="Proteomes" id="UP000245647"/>
    </source>
</evidence>
<protein>
    <submittedName>
        <fullName evidence="2">Uncharacterized protein</fullName>
    </submittedName>
</protein>
<sequence length="248" mass="28196">MLFFYTRYEYVLGSKTITATLKEKTQSENFNLHIITPAVKFLGLPIGGGLVKMSRLVNGNGEVIHARNYSQEIKDEVKRFKKTLTIPYFKLWKGYLIMLAIATTGSVIYGIKLNNEGKKYRGEKENLAKAVQHIKAGQMYGANFFTDAEGNSIDGVPGGWVKIDKIEGDTVFVKRSRKMLERPLFKMEDLESIKPSSENDWDEHVEKMDYRLLKEEAMKDNFSGADMQYIGADHEKYSGVILTLKGVE</sequence>
<keyword evidence="1" id="KW-1133">Transmembrane helix</keyword>
<keyword evidence="1" id="KW-0812">Transmembrane</keyword>
<evidence type="ECO:0000256" key="1">
    <source>
        <dbReference type="SAM" id="Phobius"/>
    </source>
</evidence>